<dbReference type="AlphaFoldDB" id="A0A2S6N6U3"/>
<name>A0A2S6N6U3_RHOGL</name>
<accession>A0A2S6N6U3</accession>
<dbReference type="RefSeq" id="WP_104520491.1">
    <property type="nucleotide sequence ID" value="NZ_NHRY01000214.1"/>
</dbReference>
<protein>
    <recommendedName>
        <fullName evidence="3">HEAT repeat domain-containing protein</fullName>
    </recommendedName>
</protein>
<keyword evidence="2" id="KW-1185">Reference proteome</keyword>
<evidence type="ECO:0000313" key="2">
    <source>
        <dbReference type="Proteomes" id="UP000239724"/>
    </source>
</evidence>
<evidence type="ECO:0008006" key="3">
    <source>
        <dbReference type="Google" id="ProtNLM"/>
    </source>
</evidence>
<reference evidence="1 2" key="1">
    <citation type="journal article" date="2018" name="Arch. Microbiol.">
        <title>New insights into the metabolic potential of the phototrophic purple bacterium Rhodopila globiformis DSM 161(T) from its draft genome sequence and evidence for a vanadium-dependent nitrogenase.</title>
        <authorList>
            <person name="Imhoff J.F."/>
            <person name="Rahn T."/>
            <person name="Kunzel S."/>
            <person name="Neulinger S.C."/>
        </authorList>
    </citation>
    <scope>NUCLEOTIDE SEQUENCE [LARGE SCALE GENOMIC DNA]</scope>
    <source>
        <strain evidence="1 2">DSM 161</strain>
    </source>
</reference>
<gene>
    <name evidence="1" type="ORF">CCS01_19490</name>
</gene>
<sequence>MQPDRQPDLFAGGGGPAPVIAPQPASVASALDDAALIAVIPDATQRSCQDLAGEAAARRLAAAVPALEALCRRFKGFGLAHPVPEQMAAVRALGAIGGREAAQALARIVTDQVVQGPGADTVLREAARLRQRLPDALVLGRIARTRPELAEDALDALRDIDSPPAAALAEAIARETA</sequence>
<organism evidence="1 2">
    <name type="scientific">Rhodopila globiformis</name>
    <name type="common">Rhodopseudomonas globiformis</name>
    <dbReference type="NCBI Taxonomy" id="1071"/>
    <lineage>
        <taxon>Bacteria</taxon>
        <taxon>Pseudomonadati</taxon>
        <taxon>Pseudomonadota</taxon>
        <taxon>Alphaproteobacteria</taxon>
        <taxon>Acetobacterales</taxon>
        <taxon>Acetobacteraceae</taxon>
        <taxon>Rhodopila</taxon>
    </lineage>
</organism>
<comment type="caution">
    <text evidence="1">The sequence shown here is derived from an EMBL/GenBank/DDBJ whole genome shotgun (WGS) entry which is preliminary data.</text>
</comment>
<dbReference type="EMBL" id="NHRY01000214">
    <property type="protein sequence ID" value="PPQ30342.1"/>
    <property type="molecule type" value="Genomic_DNA"/>
</dbReference>
<proteinExistence type="predicted"/>
<evidence type="ECO:0000313" key="1">
    <source>
        <dbReference type="EMBL" id="PPQ30342.1"/>
    </source>
</evidence>
<dbReference type="Proteomes" id="UP000239724">
    <property type="component" value="Unassembled WGS sequence"/>
</dbReference>